<feature type="compositionally biased region" description="Low complexity" evidence="1">
    <location>
        <begin position="30"/>
        <end position="42"/>
    </location>
</feature>
<protein>
    <submittedName>
        <fullName evidence="2 3">Uncharacterized protein</fullName>
    </submittedName>
</protein>
<dbReference type="EnsemblMetazoa" id="ASIC017097-RA">
    <property type="protein sequence ID" value="ASIC017097-PA"/>
    <property type="gene ID" value="ASIC017097"/>
</dbReference>
<evidence type="ECO:0000313" key="4">
    <source>
        <dbReference type="Proteomes" id="UP000030765"/>
    </source>
</evidence>
<evidence type="ECO:0000313" key="3">
    <source>
        <dbReference type="EnsemblMetazoa" id="ASIC017097-PA"/>
    </source>
</evidence>
<proteinExistence type="predicted"/>
<gene>
    <name evidence="2" type="ORF">ZHAS_00017097</name>
</gene>
<dbReference type="EMBL" id="KE525342">
    <property type="protein sequence ID" value="KFB48841.1"/>
    <property type="molecule type" value="Genomic_DNA"/>
</dbReference>
<keyword evidence="4" id="KW-1185">Reference proteome</keyword>
<dbReference type="VEuPathDB" id="VectorBase:ASIC017097"/>
<sequence>MKFRQPTCLFSVLFGRTGFGGLDFTTTNTTTTTTTTTTTSTTAGSRPKLVRGEPAAGRR</sequence>
<feature type="region of interest" description="Disordered" evidence="1">
    <location>
        <begin position="30"/>
        <end position="59"/>
    </location>
</feature>
<evidence type="ECO:0000256" key="1">
    <source>
        <dbReference type="SAM" id="MobiDB-lite"/>
    </source>
</evidence>
<name>A0A084WF47_ANOSI</name>
<dbReference type="AlphaFoldDB" id="A0A084WF47"/>
<reference evidence="2 4" key="1">
    <citation type="journal article" date="2014" name="BMC Genomics">
        <title>Genome sequence of Anopheles sinensis provides insight into genetics basis of mosquito competence for malaria parasites.</title>
        <authorList>
            <person name="Zhou D."/>
            <person name="Zhang D."/>
            <person name="Ding G."/>
            <person name="Shi L."/>
            <person name="Hou Q."/>
            <person name="Ye Y."/>
            <person name="Xu Y."/>
            <person name="Zhou H."/>
            <person name="Xiong C."/>
            <person name="Li S."/>
            <person name="Yu J."/>
            <person name="Hong S."/>
            <person name="Yu X."/>
            <person name="Zou P."/>
            <person name="Chen C."/>
            <person name="Chang X."/>
            <person name="Wang W."/>
            <person name="Lv Y."/>
            <person name="Sun Y."/>
            <person name="Ma L."/>
            <person name="Shen B."/>
            <person name="Zhu C."/>
        </authorList>
    </citation>
    <scope>NUCLEOTIDE SEQUENCE [LARGE SCALE GENOMIC DNA]</scope>
</reference>
<organism evidence="2">
    <name type="scientific">Anopheles sinensis</name>
    <name type="common">Mosquito</name>
    <dbReference type="NCBI Taxonomy" id="74873"/>
    <lineage>
        <taxon>Eukaryota</taxon>
        <taxon>Metazoa</taxon>
        <taxon>Ecdysozoa</taxon>
        <taxon>Arthropoda</taxon>
        <taxon>Hexapoda</taxon>
        <taxon>Insecta</taxon>
        <taxon>Pterygota</taxon>
        <taxon>Neoptera</taxon>
        <taxon>Endopterygota</taxon>
        <taxon>Diptera</taxon>
        <taxon>Nematocera</taxon>
        <taxon>Culicoidea</taxon>
        <taxon>Culicidae</taxon>
        <taxon>Anophelinae</taxon>
        <taxon>Anopheles</taxon>
    </lineage>
</organism>
<dbReference type="Proteomes" id="UP000030765">
    <property type="component" value="Unassembled WGS sequence"/>
</dbReference>
<reference evidence="3" key="2">
    <citation type="submission" date="2020-05" db="UniProtKB">
        <authorList>
            <consortium name="EnsemblMetazoa"/>
        </authorList>
    </citation>
    <scope>IDENTIFICATION</scope>
</reference>
<accession>A0A084WF47</accession>
<evidence type="ECO:0000313" key="2">
    <source>
        <dbReference type="EMBL" id="KFB48841.1"/>
    </source>
</evidence>
<dbReference type="EMBL" id="ATLV01023300">
    <property type="status" value="NOT_ANNOTATED_CDS"/>
    <property type="molecule type" value="Genomic_DNA"/>
</dbReference>